<evidence type="ECO:0000259" key="1">
    <source>
        <dbReference type="Pfam" id="PF13581"/>
    </source>
</evidence>
<dbReference type="Proteomes" id="UP000694287">
    <property type="component" value="Unassembled WGS sequence"/>
</dbReference>
<keyword evidence="3" id="KW-1185">Reference proteome</keyword>
<dbReference type="CDD" id="cd16936">
    <property type="entry name" value="HATPase_RsbW-like"/>
    <property type="match status" value="1"/>
</dbReference>
<evidence type="ECO:0000313" key="2">
    <source>
        <dbReference type="EMBL" id="MBW0134080.1"/>
    </source>
</evidence>
<keyword evidence="2" id="KW-0067">ATP-binding</keyword>
<dbReference type="PANTHER" id="PTHR35526">
    <property type="entry name" value="ANTI-SIGMA-F FACTOR RSBW-RELATED"/>
    <property type="match status" value="1"/>
</dbReference>
<dbReference type="InterPro" id="IPR003594">
    <property type="entry name" value="HATPase_dom"/>
</dbReference>
<evidence type="ECO:0000313" key="3">
    <source>
        <dbReference type="Proteomes" id="UP000694287"/>
    </source>
</evidence>
<gene>
    <name evidence="2" type="ORF">I4I81_07400</name>
</gene>
<organism evidence="2 3">
    <name type="scientific">Pseudonocardia abyssalis</name>
    <dbReference type="NCBI Taxonomy" id="2792008"/>
    <lineage>
        <taxon>Bacteria</taxon>
        <taxon>Bacillati</taxon>
        <taxon>Actinomycetota</taxon>
        <taxon>Actinomycetes</taxon>
        <taxon>Pseudonocardiales</taxon>
        <taxon>Pseudonocardiaceae</taxon>
        <taxon>Pseudonocardia</taxon>
    </lineage>
</organism>
<dbReference type="RefSeq" id="WP_218602344.1">
    <property type="nucleotide sequence ID" value="NZ_JADQDJ010000059.1"/>
</dbReference>
<protein>
    <submittedName>
        <fullName evidence="2">ATP-binding protein</fullName>
    </submittedName>
</protein>
<comment type="caution">
    <text evidence="2">The sequence shown here is derived from an EMBL/GenBank/DDBJ whole genome shotgun (WGS) entry which is preliminary data.</text>
</comment>
<keyword evidence="2" id="KW-0547">Nucleotide-binding</keyword>
<dbReference type="Pfam" id="PF13581">
    <property type="entry name" value="HATPase_c_2"/>
    <property type="match status" value="1"/>
</dbReference>
<accession>A0ABS6UPA0</accession>
<dbReference type="EMBL" id="JADQDK010000001">
    <property type="protein sequence ID" value="MBW0134080.1"/>
    <property type="molecule type" value="Genomic_DNA"/>
</dbReference>
<dbReference type="GO" id="GO:0005524">
    <property type="term" value="F:ATP binding"/>
    <property type="evidence" value="ECO:0007669"/>
    <property type="project" value="UniProtKB-KW"/>
</dbReference>
<proteinExistence type="predicted"/>
<feature type="domain" description="Histidine kinase/HSP90-like ATPase" evidence="1">
    <location>
        <begin position="204"/>
        <end position="311"/>
    </location>
</feature>
<sequence>MRITGTPAGAAPRLEHSVGYHYSRTHLLGQLVPRAQAAADRGEPVALALAPDTEAALRAELGPDVVLHALATPADVGSGQTVALQRGRELRELTRGTGPVSVLSEHRSELDGPDGSFWTEFDAAVNVALSELPIRMTCFFPEMPLHLCVLDGARENHPLVLVDGELRHNTLHRAPRDVLAGHPVAPPLLLGAPDLTVGFQSWELQEVRRAVRGIAGAAGFTDDRVDDVVLAVNEVATNAVEHGGPHAELQVWATGGGLVCEVHDAGDLADPLPGMTSPHPSEPRGRGLWIARQVCDLLHVWSDDRGTHVRVCAAP</sequence>
<reference evidence="2 3" key="1">
    <citation type="submission" date="2020-11" db="EMBL/GenBank/DDBJ databases">
        <title>Pseudonocardia abyssalis sp. nov. and Pseudonocardia oceani sp. nov., description and phylogenomic analysis of two novel actinomycetes isolated from the deep Southern Ocean.</title>
        <authorList>
            <person name="Parra J."/>
        </authorList>
    </citation>
    <scope>NUCLEOTIDE SEQUENCE [LARGE SCALE GENOMIC DNA]</scope>
    <source>
        <strain evidence="2 3">KRD-168</strain>
    </source>
</reference>
<dbReference type="InterPro" id="IPR050267">
    <property type="entry name" value="Anti-sigma-factor_SerPK"/>
</dbReference>
<dbReference type="PANTHER" id="PTHR35526:SF3">
    <property type="entry name" value="ANTI-SIGMA-F FACTOR RSBW"/>
    <property type="match status" value="1"/>
</dbReference>
<name>A0ABS6UPA0_9PSEU</name>